<protein>
    <submittedName>
        <fullName evidence="2">Uncharacterized protein</fullName>
    </submittedName>
</protein>
<reference evidence="2 3" key="1">
    <citation type="journal article" date="2019" name="Int. J. Syst. Evol. Microbiol.">
        <title>The Global Catalogue of Microorganisms (GCM) 10K type strain sequencing project: providing services to taxonomists for standard genome sequencing and annotation.</title>
        <authorList>
            <consortium name="The Broad Institute Genomics Platform"/>
            <consortium name="The Broad Institute Genome Sequencing Center for Infectious Disease"/>
            <person name="Wu L."/>
            <person name="Ma J."/>
        </authorList>
    </citation>
    <scope>NUCLEOTIDE SEQUENCE [LARGE SCALE GENOMIC DNA]</scope>
    <source>
        <strain evidence="2 3">JCM 3146</strain>
    </source>
</reference>
<comment type="caution">
    <text evidence="2">The sequence shown here is derived from an EMBL/GenBank/DDBJ whole genome shotgun (WGS) entry which is preliminary data.</text>
</comment>
<keyword evidence="3" id="KW-1185">Reference proteome</keyword>
<dbReference type="Proteomes" id="UP001501822">
    <property type="component" value="Unassembled WGS sequence"/>
</dbReference>
<organism evidence="2 3">
    <name type="scientific">Actinoallomurus spadix</name>
    <dbReference type="NCBI Taxonomy" id="79912"/>
    <lineage>
        <taxon>Bacteria</taxon>
        <taxon>Bacillati</taxon>
        <taxon>Actinomycetota</taxon>
        <taxon>Actinomycetes</taxon>
        <taxon>Streptosporangiales</taxon>
        <taxon>Thermomonosporaceae</taxon>
        <taxon>Actinoallomurus</taxon>
    </lineage>
</organism>
<proteinExistence type="predicted"/>
<sequence>MTGRRRPRREPPVRQEADASQIAVDLERRCPGWVVIWSAWRRAFTAFSAVTAESLVIDDPSAYRLLQRISEAQRAAVLGARASTGRITYVPAAAARDAGAPVAGGEGPATGGPVRPGR</sequence>
<evidence type="ECO:0000256" key="1">
    <source>
        <dbReference type="SAM" id="MobiDB-lite"/>
    </source>
</evidence>
<evidence type="ECO:0000313" key="3">
    <source>
        <dbReference type="Proteomes" id="UP001501822"/>
    </source>
</evidence>
<evidence type="ECO:0000313" key="2">
    <source>
        <dbReference type="EMBL" id="GAA0347194.1"/>
    </source>
</evidence>
<dbReference type="RefSeq" id="WP_252801135.1">
    <property type="nucleotide sequence ID" value="NZ_BAAABM010000037.1"/>
</dbReference>
<dbReference type="EMBL" id="BAAABM010000037">
    <property type="protein sequence ID" value="GAA0347194.1"/>
    <property type="molecule type" value="Genomic_DNA"/>
</dbReference>
<accession>A0ABN0WUL3</accession>
<feature type="region of interest" description="Disordered" evidence="1">
    <location>
        <begin position="98"/>
        <end position="118"/>
    </location>
</feature>
<gene>
    <name evidence="2" type="ORF">GCM10010151_41060</name>
</gene>
<name>A0ABN0WUL3_9ACTN</name>